<dbReference type="AlphaFoldDB" id="A0A1J7JX64"/>
<dbReference type="InterPro" id="IPR013320">
    <property type="entry name" value="ConA-like_dom_sf"/>
</dbReference>
<organism evidence="3 4">
    <name type="scientific">Coniochaeta ligniaria NRRL 30616</name>
    <dbReference type="NCBI Taxonomy" id="1408157"/>
    <lineage>
        <taxon>Eukaryota</taxon>
        <taxon>Fungi</taxon>
        <taxon>Dikarya</taxon>
        <taxon>Ascomycota</taxon>
        <taxon>Pezizomycotina</taxon>
        <taxon>Sordariomycetes</taxon>
        <taxon>Sordariomycetidae</taxon>
        <taxon>Coniochaetales</taxon>
        <taxon>Coniochaetaceae</taxon>
        <taxon>Coniochaeta</taxon>
    </lineage>
</organism>
<dbReference type="GO" id="GO:0005975">
    <property type="term" value="P:carbohydrate metabolic process"/>
    <property type="evidence" value="ECO:0007669"/>
    <property type="project" value="InterPro"/>
</dbReference>
<dbReference type="InParanoid" id="A0A1J7JX64"/>
<protein>
    <submittedName>
        <fullName evidence="3">Concanavalin A-like lectin/glucanase</fullName>
    </submittedName>
</protein>
<gene>
    <name evidence="3" type="ORF">CONLIGDRAFT_205090</name>
</gene>
<dbReference type="OrthoDB" id="25131at2759"/>
<evidence type="ECO:0000259" key="2">
    <source>
        <dbReference type="PROSITE" id="PS51762"/>
    </source>
</evidence>
<dbReference type="Pfam" id="PF00722">
    <property type="entry name" value="Glyco_hydro_16"/>
    <property type="match status" value="1"/>
</dbReference>
<evidence type="ECO:0000256" key="1">
    <source>
        <dbReference type="SAM" id="SignalP"/>
    </source>
</evidence>
<dbReference type="EMBL" id="KV875094">
    <property type="protein sequence ID" value="OIW34004.1"/>
    <property type="molecule type" value="Genomic_DNA"/>
</dbReference>
<dbReference type="CDD" id="cd00413">
    <property type="entry name" value="Glyco_hydrolase_16"/>
    <property type="match status" value="1"/>
</dbReference>
<dbReference type="PANTHER" id="PTHR38121:SF5">
    <property type="entry name" value="GH16 DOMAIN-CONTAINING PROTEIN"/>
    <property type="match status" value="1"/>
</dbReference>
<dbReference type="PROSITE" id="PS51762">
    <property type="entry name" value="GH16_2"/>
    <property type="match status" value="1"/>
</dbReference>
<keyword evidence="3" id="KW-0430">Lectin</keyword>
<feature type="chain" id="PRO_5013244530" evidence="1">
    <location>
        <begin position="39"/>
        <end position="371"/>
    </location>
</feature>
<keyword evidence="4" id="KW-1185">Reference proteome</keyword>
<feature type="signal peptide" evidence="1">
    <location>
        <begin position="1"/>
        <end position="38"/>
    </location>
</feature>
<dbReference type="Proteomes" id="UP000182658">
    <property type="component" value="Unassembled WGS sequence"/>
</dbReference>
<dbReference type="InterPro" id="IPR000757">
    <property type="entry name" value="Beta-glucanase-like"/>
</dbReference>
<dbReference type="PANTHER" id="PTHR38121">
    <property type="entry name" value="GH16 DOMAIN-CONTAINING PROTEIN"/>
    <property type="match status" value="1"/>
</dbReference>
<evidence type="ECO:0000313" key="4">
    <source>
        <dbReference type="Proteomes" id="UP000182658"/>
    </source>
</evidence>
<sequence length="371" mass="40984">MKRLPRSYTAHESRCSTLWPTLHLAVLLLFFLLGSVAADCECGYSTSVDGASHVFTDLIESDFTRVRDISDDTDWSRQAFNMSSEVARGDFGEMFVVDNVASGSTGTEKGLQLIVQGQNVEENMVPGAEIDTEREDVLWGTFRAGLKLTSIPGTCAAFFWYYNDTAEIDMEFLSKDFDTSNNSYPVNLVLHSKEASQAGYNAGNYIETNLPFNPTTDFHEYRIDFIPGKVLFYADGQLLGQVNGSAVPTMAGHLVLQHWSNGNPLWSGGPPTTDAVLAVSYVKAYFNSSTEERNKDWAGRCKDMSGPDSVCEIPEVTASNSTPGQFFFSDQNNMTNNQTVSGENGGRRLEYGWLATLLRMVLAYSLVLGLW</sequence>
<dbReference type="Gene3D" id="2.60.120.200">
    <property type="match status" value="1"/>
</dbReference>
<reference evidence="3 4" key="1">
    <citation type="submission" date="2016-10" db="EMBL/GenBank/DDBJ databases">
        <title>Draft genome sequence of Coniochaeta ligniaria NRRL30616, a lignocellulolytic fungus for bioabatement of inhibitors in plant biomass hydrolysates.</title>
        <authorList>
            <consortium name="DOE Joint Genome Institute"/>
            <person name="Jimenez D.J."/>
            <person name="Hector R.E."/>
            <person name="Riley R."/>
            <person name="Sun H."/>
            <person name="Grigoriev I.V."/>
            <person name="Van Elsas J.D."/>
            <person name="Nichols N.N."/>
        </authorList>
    </citation>
    <scope>NUCLEOTIDE SEQUENCE [LARGE SCALE GENOMIC DNA]</scope>
    <source>
        <strain evidence="3 4">NRRL 30616</strain>
    </source>
</reference>
<dbReference type="GO" id="GO:0004553">
    <property type="term" value="F:hydrolase activity, hydrolyzing O-glycosyl compounds"/>
    <property type="evidence" value="ECO:0007669"/>
    <property type="project" value="InterPro"/>
</dbReference>
<dbReference type="SUPFAM" id="SSF49899">
    <property type="entry name" value="Concanavalin A-like lectins/glucanases"/>
    <property type="match status" value="1"/>
</dbReference>
<dbReference type="STRING" id="1408157.A0A1J7JX64"/>
<dbReference type="GO" id="GO:0030246">
    <property type="term" value="F:carbohydrate binding"/>
    <property type="evidence" value="ECO:0007669"/>
    <property type="project" value="UniProtKB-KW"/>
</dbReference>
<proteinExistence type="predicted"/>
<name>A0A1J7JX64_9PEZI</name>
<keyword evidence="1" id="KW-0732">Signal</keyword>
<accession>A0A1J7JX64</accession>
<evidence type="ECO:0000313" key="3">
    <source>
        <dbReference type="EMBL" id="OIW34004.1"/>
    </source>
</evidence>
<feature type="domain" description="GH16" evidence="2">
    <location>
        <begin position="49"/>
        <end position="290"/>
    </location>
</feature>